<dbReference type="Pfam" id="PF00905">
    <property type="entry name" value="Transpeptidase"/>
    <property type="match status" value="1"/>
</dbReference>
<dbReference type="RefSeq" id="WP_005976423.1">
    <property type="nucleotide sequence ID" value="NZ_CABKNW010000001.1"/>
</dbReference>
<dbReference type="GO" id="GO:0005886">
    <property type="term" value="C:plasma membrane"/>
    <property type="evidence" value="ECO:0007669"/>
    <property type="project" value="TreeGrafter"/>
</dbReference>
<dbReference type="InterPro" id="IPR050515">
    <property type="entry name" value="Beta-lactam/transpept"/>
</dbReference>
<evidence type="ECO:0000313" key="6">
    <source>
        <dbReference type="Proteomes" id="UP000249008"/>
    </source>
</evidence>
<dbReference type="SUPFAM" id="SSF56519">
    <property type="entry name" value="Penicillin binding protein dimerisation domain"/>
    <property type="match status" value="1"/>
</dbReference>
<sequence>MLRKLKALILFLNLIGVGVTIYYKMYMLTCFTVLLFFYFLYVFLKREEMETTNLFNKRALLSSNIILFCFMLIFFRLIQVQIFDNAMYVEKVNNQTMTINKNSGNRGSIYDANGKSLAFNKSIYDLIIDPSRIYEKPEILKAFEEIAKKSYIKINNKKFLNELDEGYKTKKKYKIIAKNLDEIEKAEIDEILKKYKLNTNEMFYRKNIERTYYKKDIYNDLVGLIGYTATSKDVKTGVFGIEKQYEKYLKEKTVERKNPYTRNRGIRIPTSKDEIRTNLNGRNVYMTIDNDLQFILNDEVKKKFESSKSDDAYGIIMDPNTGKILATAAYTRKRRALRNPVFQDQFEPGSTFKPIIVASALNEGLIKRNTKFDVKDGTIRKYNHTIKESSRSTKGILTTEEVLKKSSNVGMVLIGDTFTEKIYEDYLRSFGLYERTGIDFPAEIKPYTTPYRRWDKLKKSTMSFGQGIVMSPIQLATAFSAVINGGVLYKPYLVEKITDDNNIVIRRNLPTPVRQVISPEVSREMRDILESVVRDGTAKKGDVEGYRVGGKTGTAQLSTKGGYLKSDYLASFIGFFPADKPKYVVLVMFMKPKGETVFEKYGGATAAPVFGEIVRRITKNKNILSQDIAKISEIKNFESMKRNNEEVKVEMPDLTGLSPKDVIYIFKNADIDVRIKGKGLVESQKPKAGTSLEGVTSIEVQLK</sequence>
<dbReference type="SUPFAM" id="SSF56601">
    <property type="entry name" value="beta-lactamase/transpeptidase-like"/>
    <property type="match status" value="1"/>
</dbReference>
<accession>A0AAX2JAH0</accession>
<keyword evidence="3" id="KW-1133">Transmembrane helix</keyword>
<keyword evidence="3" id="KW-0812">Transmembrane</keyword>
<dbReference type="SUPFAM" id="SSF54184">
    <property type="entry name" value="Penicillin-binding protein 2x (pbp-2x), c-terminal domain"/>
    <property type="match status" value="1"/>
</dbReference>
<dbReference type="CDD" id="cd06575">
    <property type="entry name" value="PASTA_Pbp2x-like_2"/>
    <property type="match status" value="1"/>
</dbReference>
<dbReference type="PANTHER" id="PTHR30627">
    <property type="entry name" value="PEPTIDOGLYCAN D,D-TRANSPEPTIDASE"/>
    <property type="match status" value="1"/>
</dbReference>
<dbReference type="InterPro" id="IPR001460">
    <property type="entry name" value="PCN-bd_Tpept"/>
</dbReference>
<dbReference type="SMART" id="SM00740">
    <property type="entry name" value="PASTA"/>
    <property type="match status" value="1"/>
</dbReference>
<dbReference type="Pfam" id="PF03793">
    <property type="entry name" value="PASTA"/>
    <property type="match status" value="1"/>
</dbReference>
<dbReference type="EMBL" id="LS483487">
    <property type="protein sequence ID" value="SQJ00537.1"/>
    <property type="molecule type" value="Genomic_DNA"/>
</dbReference>
<dbReference type="GO" id="GO:0016757">
    <property type="term" value="F:glycosyltransferase activity"/>
    <property type="evidence" value="ECO:0007669"/>
    <property type="project" value="UniProtKB-KW"/>
</dbReference>
<keyword evidence="2 3" id="KW-0472">Membrane</keyword>
<gene>
    <name evidence="5" type="primary">ftsI</name>
    <name evidence="5" type="ORF">NCTC12112_00817</name>
</gene>
<evidence type="ECO:0000256" key="2">
    <source>
        <dbReference type="ARBA" id="ARBA00023136"/>
    </source>
</evidence>
<keyword evidence="5" id="KW-0328">Glycosyltransferase</keyword>
<dbReference type="KEGG" id="ful:C4N20_11305"/>
<dbReference type="GO" id="GO:0071555">
    <property type="term" value="P:cell wall organization"/>
    <property type="evidence" value="ECO:0007669"/>
    <property type="project" value="TreeGrafter"/>
</dbReference>
<feature type="transmembrane region" description="Helical" evidence="3">
    <location>
        <begin position="26"/>
        <end position="44"/>
    </location>
</feature>
<dbReference type="InterPro" id="IPR036138">
    <property type="entry name" value="PBP_dimer_sf"/>
</dbReference>
<keyword evidence="5" id="KW-0808">Transferase</keyword>
<dbReference type="Pfam" id="PF03717">
    <property type="entry name" value="PBP_dimer"/>
    <property type="match status" value="1"/>
</dbReference>
<protein>
    <submittedName>
        <fullName evidence="5">Peptidoglycan synthase FtsI</fullName>
        <ecNumber evidence="5">2.4.1.129</ecNumber>
    </submittedName>
</protein>
<evidence type="ECO:0000259" key="4">
    <source>
        <dbReference type="PROSITE" id="PS51178"/>
    </source>
</evidence>
<feature type="domain" description="PASTA" evidence="4">
    <location>
        <begin position="645"/>
        <end position="703"/>
    </location>
</feature>
<dbReference type="PANTHER" id="PTHR30627:SF1">
    <property type="entry name" value="PEPTIDOGLYCAN D,D-TRANSPEPTIDASE FTSI"/>
    <property type="match status" value="1"/>
</dbReference>
<dbReference type="Proteomes" id="UP000249008">
    <property type="component" value="Chromosome 1"/>
</dbReference>
<dbReference type="GeneID" id="78455401"/>
<dbReference type="Gene3D" id="3.90.1310.10">
    <property type="entry name" value="Penicillin-binding protein 2a (Domain 2)"/>
    <property type="match status" value="1"/>
</dbReference>
<dbReference type="EC" id="2.4.1.129" evidence="5"/>
<evidence type="ECO:0000313" key="5">
    <source>
        <dbReference type="EMBL" id="SQJ00537.1"/>
    </source>
</evidence>
<dbReference type="PROSITE" id="PS51178">
    <property type="entry name" value="PASTA"/>
    <property type="match status" value="1"/>
</dbReference>
<dbReference type="AlphaFoldDB" id="A0AAX2JAH0"/>
<feature type="transmembrane region" description="Helical" evidence="3">
    <location>
        <begin position="65"/>
        <end position="83"/>
    </location>
</feature>
<reference evidence="5 6" key="1">
    <citation type="submission" date="2018-06" db="EMBL/GenBank/DDBJ databases">
        <authorList>
            <consortium name="Pathogen Informatics"/>
            <person name="Doyle S."/>
        </authorList>
    </citation>
    <scope>NUCLEOTIDE SEQUENCE [LARGE SCALE GENOMIC DNA]</scope>
    <source>
        <strain evidence="5 6">NCTC12112</strain>
    </source>
</reference>
<organism evidence="5 6">
    <name type="scientific">Fusobacterium ulcerans</name>
    <dbReference type="NCBI Taxonomy" id="861"/>
    <lineage>
        <taxon>Bacteria</taxon>
        <taxon>Fusobacteriati</taxon>
        <taxon>Fusobacteriota</taxon>
        <taxon>Fusobacteriia</taxon>
        <taxon>Fusobacteriales</taxon>
        <taxon>Fusobacteriaceae</taxon>
        <taxon>Fusobacterium</taxon>
    </lineage>
</organism>
<dbReference type="Gene3D" id="3.40.710.10">
    <property type="entry name" value="DD-peptidase/beta-lactamase superfamily"/>
    <property type="match status" value="1"/>
</dbReference>
<dbReference type="GO" id="GO:0008658">
    <property type="term" value="F:penicillin binding"/>
    <property type="evidence" value="ECO:0007669"/>
    <property type="project" value="InterPro"/>
</dbReference>
<dbReference type="Gene3D" id="3.30.450.330">
    <property type="match status" value="1"/>
</dbReference>
<proteinExistence type="predicted"/>
<comment type="subcellular location">
    <subcellularLocation>
        <location evidence="1">Membrane</location>
    </subcellularLocation>
</comment>
<dbReference type="InterPro" id="IPR005543">
    <property type="entry name" value="PASTA_dom"/>
</dbReference>
<name>A0AAX2JAH0_9FUSO</name>
<evidence type="ECO:0000256" key="3">
    <source>
        <dbReference type="SAM" id="Phobius"/>
    </source>
</evidence>
<evidence type="ECO:0000256" key="1">
    <source>
        <dbReference type="ARBA" id="ARBA00004370"/>
    </source>
</evidence>
<dbReference type="InterPro" id="IPR012338">
    <property type="entry name" value="Beta-lactam/transpept-like"/>
</dbReference>
<dbReference type="InterPro" id="IPR005311">
    <property type="entry name" value="PBP_dimer"/>
</dbReference>